<feature type="compositionally biased region" description="Polar residues" evidence="1">
    <location>
        <begin position="43"/>
        <end position="60"/>
    </location>
</feature>
<dbReference type="STRING" id="1684307.A0A316UFZ0"/>
<dbReference type="InterPro" id="IPR052744">
    <property type="entry name" value="GPAT/DAPAT"/>
</dbReference>
<feature type="compositionally biased region" description="Acidic residues" evidence="1">
    <location>
        <begin position="818"/>
        <end position="845"/>
    </location>
</feature>
<dbReference type="PANTHER" id="PTHR31605">
    <property type="entry name" value="GLYCEROL-3-PHOSPHATE O-ACYLTRANSFERASE 1"/>
    <property type="match status" value="1"/>
</dbReference>
<keyword evidence="5" id="KW-1185">Reference proteome</keyword>
<gene>
    <name evidence="4" type="ORF">BCV69DRAFT_292542</name>
</gene>
<reference evidence="4 5" key="1">
    <citation type="journal article" date="2018" name="Mol. Biol. Evol.">
        <title>Broad Genomic Sampling Reveals a Smut Pathogenic Ancestry of the Fungal Clade Ustilaginomycotina.</title>
        <authorList>
            <person name="Kijpornyongpan T."/>
            <person name="Mondo S.J."/>
            <person name="Barry K."/>
            <person name="Sandor L."/>
            <person name="Lee J."/>
            <person name="Lipzen A."/>
            <person name="Pangilinan J."/>
            <person name="LaButti K."/>
            <person name="Hainaut M."/>
            <person name="Henrissat B."/>
            <person name="Grigoriev I.V."/>
            <person name="Spatafora J.W."/>
            <person name="Aime M.C."/>
        </authorList>
    </citation>
    <scope>NUCLEOTIDE SEQUENCE [LARGE SCALE GENOMIC DNA]</scope>
    <source>
        <strain evidence="4 5">MCA 4718</strain>
    </source>
</reference>
<feature type="region of interest" description="Disordered" evidence="1">
    <location>
        <begin position="772"/>
        <end position="1064"/>
    </location>
</feature>
<feature type="compositionally biased region" description="Basic and acidic residues" evidence="1">
    <location>
        <begin position="802"/>
        <end position="817"/>
    </location>
</feature>
<dbReference type="InterPro" id="IPR002123">
    <property type="entry name" value="Plipid/glycerol_acylTrfase"/>
</dbReference>
<feature type="transmembrane region" description="Helical" evidence="2">
    <location>
        <begin position="547"/>
        <end position="570"/>
    </location>
</feature>
<feature type="compositionally biased region" description="Low complexity" evidence="1">
    <location>
        <begin position="932"/>
        <end position="946"/>
    </location>
</feature>
<dbReference type="EMBL" id="KZ819322">
    <property type="protein sequence ID" value="PWN23291.1"/>
    <property type="molecule type" value="Genomic_DNA"/>
</dbReference>
<evidence type="ECO:0000259" key="3">
    <source>
        <dbReference type="SMART" id="SM00563"/>
    </source>
</evidence>
<dbReference type="GeneID" id="37015537"/>
<keyword evidence="2" id="KW-1133">Transmembrane helix</keyword>
<evidence type="ECO:0000313" key="4">
    <source>
        <dbReference type="EMBL" id="PWN23291.1"/>
    </source>
</evidence>
<dbReference type="OrthoDB" id="2427554at2759"/>
<feature type="transmembrane region" description="Helical" evidence="2">
    <location>
        <begin position="600"/>
        <end position="622"/>
    </location>
</feature>
<dbReference type="Proteomes" id="UP000245942">
    <property type="component" value="Unassembled WGS sequence"/>
</dbReference>
<dbReference type="PANTHER" id="PTHR31605:SF0">
    <property type="entry name" value="GLYCEROL-3-PHOSPHATE O-ACYLTRANSFERASE 1"/>
    <property type="match status" value="1"/>
</dbReference>
<dbReference type="SUPFAM" id="SSF69593">
    <property type="entry name" value="Glycerol-3-phosphate (1)-acyltransferase"/>
    <property type="match status" value="2"/>
</dbReference>
<feature type="compositionally biased region" description="Basic and acidic residues" evidence="1">
    <location>
        <begin position="986"/>
        <end position="1005"/>
    </location>
</feature>
<dbReference type="GO" id="GO:0004366">
    <property type="term" value="F:glycerol-3-phosphate O-acyltransferase activity"/>
    <property type="evidence" value="ECO:0007669"/>
    <property type="project" value="TreeGrafter"/>
</dbReference>
<feature type="domain" description="Phospholipid/glycerol acyltransferase" evidence="3">
    <location>
        <begin position="161"/>
        <end position="400"/>
    </location>
</feature>
<feature type="compositionally biased region" description="Polar residues" evidence="1">
    <location>
        <begin position="16"/>
        <end position="31"/>
    </location>
</feature>
<dbReference type="RefSeq" id="XP_025350451.1">
    <property type="nucleotide sequence ID" value="XM_025493803.1"/>
</dbReference>
<keyword evidence="2" id="KW-0472">Membrane</keyword>
<organism evidence="4 5">
    <name type="scientific">Pseudomicrostroma glucosiphilum</name>
    <dbReference type="NCBI Taxonomy" id="1684307"/>
    <lineage>
        <taxon>Eukaryota</taxon>
        <taxon>Fungi</taxon>
        <taxon>Dikarya</taxon>
        <taxon>Basidiomycota</taxon>
        <taxon>Ustilaginomycotina</taxon>
        <taxon>Exobasidiomycetes</taxon>
        <taxon>Microstromatales</taxon>
        <taxon>Microstromatales incertae sedis</taxon>
        <taxon>Pseudomicrostroma</taxon>
    </lineage>
</organism>
<evidence type="ECO:0000256" key="2">
    <source>
        <dbReference type="SAM" id="Phobius"/>
    </source>
</evidence>
<keyword evidence="2" id="KW-0812">Transmembrane</keyword>
<evidence type="ECO:0000313" key="5">
    <source>
        <dbReference type="Proteomes" id="UP000245942"/>
    </source>
</evidence>
<sequence>MPTNSADTRPEATHTPGASASSSRQDTNSLPNRPPPIDLTRLPPSSGQTSGQLATSSSAKSFPPRQAVPTYPRWAHKSDSPRLARTIHDFALFLSSLPLPVHRWTPRIAARVVATVLAKNNLMATNLAFDIALLFWRLIINIFFRSIQPRGAWRIPTDGPVIFVGAPHHNQFLDPILLASEVRRGSGRRVAFLIAEKSIRRRFIGSAARIMQSIPVARAADGAKAGKGTISVHPSGDGLLIKGHDTAFKSQLVPKGQIMLPKWTGYASNEVVEVISDTELKVKKEWKDERAKDALNGKKPPPGKKEGGSAPSSGTATPRTDDRPGTEYQCLPYVDQTEMYASVYEKLAEGGCLGIFPEGGSHDRTDLLPLKAGVVIMALGAMSANPGLRVRIVPVGLSYFHPDKFRSRAVVEFGAPLEVPSDLVKLFEGGGDGKRKAVGDMMDMVFDGLKSVTVRAPDYETLMLIQAARRLYTPPGQHLTLPQVVELNRRFIIGYLKFKDEARIQKLKADVLRYNKMLGWAGLKDHQVERAHRAGWRSLGLFGYRSGLLLMWGGLALPGVILNSPIIILAKVISRIKAREALAASQVKLKGRDVVGTWKVLVSLGVAPVLYLTYAIAATYISRRVWPEMTSRQLAMTPLYTAILLPTMSYSTLKISETAVDIIKSLPPLFVSLLPGNQKVINELRETRKSLTEEMQSLIDEFAPQVWEDFETAKWRVLTPSSATAPPSTPDGRQEALIWKAKDAKQRGTESQALTHPLAWADERLFGWKAKGGAGSATGADGKKRRLSSTQREQPLTAAEFSGEHPTMEGAERRQDQSGEDDAETFDSDEFSDSGDEEEEDEGDYEAIFSFLNPARLLSSRDGPLSPTVPRTRSRRTSSAAHSRSRSGSGSSTLPLGPGGGESFASKRNRSSQQDLYKLGMTATGGESSAQASGNAATSPSSSSGAMRRRRTHSLTESVTAQELAGAARSETQQRVPFQAASEALEAQKSDERVGGGGGDERSRGEQVVSSGKVGGKEDGVGAGGGGEDDAPGSRPKLSSIPKASRTPGGSQDTSDDASGGKGD</sequence>
<evidence type="ECO:0000256" key="1">
    <source>
        <dbReference type="SAM" id="MobiDB-lite"/>
    </source>
</evidence>
<proteinExistence type="predicted"/>
<accession>A0A316UFZ0</accession>
<feature type="region of interest" description="Disordered" evidence="1">
    <location>
        <begin position="291"/>
        <end position="328"/>
    </location>
</feature>
<dbReference type="GO" id="GO:0008654">
    <property type="term" value="P:phospholipid biosynthetic process"/>
    <property type="evidence" value="ECO:0007669"/>
    <property type="project" value="TreeGrafter"/>
</dbReference>
<name>A0A316UFZ0_9BASI</name>
<dbReference type="AlphaFoldDB" id="A0A316UFZ0"/>
<dbReference type="Pfam" id="PF01553">
    <property type="entry name" value="Acyltransferase"/>
    <property type="match status" value="1"/>
</dbReference>
<dbReference type="SMART" id="SM00563">
    <property type="entry name" value="PlsC"/>
    <property type="match status" value="1"/>
</dbReference>
<feature type="compositionally biased region" description="Low complexity" evidence="1">
    <location>
        <begin position="864"/>
        <end position="896"/>
    </location>
</feature>
<feature type="region of interest" description="Disordered" evidence="1">
    <location>
        <begin position="1"/>
        <end position="75"/>
    </location>
</feature>
<protein>
    <recommendedName>
        <fullName evidence="3">Phospholipid/glycerol acyltransferase domain-containing protein</fullName>
    </recommendedName>
</protein>
<dbReference type="GO" id="GO:0016287">
    <property type="term" value="F:glycerone-phosphate O-acyltransferase activity"/>
    <property type="evidence" value="ECO:0007669"/>
    <property type="project" value="TreeGrafter"/>
</dbReference>